<feature type="domain" description="Riboflavin kinase" evidence="16">
    <location>
        <begin position="190"/>
        <end position="313"/>
    </location>
</feature>
<protein>
    <recommendedName>
        <fullName evidence="15">Riboflavin biosynthesis protein</fullName>
    </recommendedName>
    <domain>
        <recommendedName>
            <fullName evidence="15">Riboflavin kinase</fullName>
            <ecNumber evidence="15">2.7.1.26</ecNumber>
        </recommendedName>
        <alternativeName>
            <fullName evidence="15">Flavokinase</fullName>
        </alternativeName>
    </domain>
    <domain>
        <recommendedName>
            <fullName evidence="15">FMN adenylyltransferase</fullName>
            <ecNumber evidence="15">2.7.7.2</ecNumber>
        </recommendedName>
        <alternativeName>
            <fullName evidence="15">FAD pyrophosphorylase</fullName>
        </alternativeName>
        <alternativeName>
            <fullName evidence="15">FAD synthase</fullName>
        </alternativeName>
    </domain>
</protein>
<dbReference type="InterPro" id="IPR014729">
    <property type="entry name" value="Rossmann-like_a/b/a_fold"/>
</dbReference>
<reference evidence="17 18" key="1">
    <citation type="journal article" date="2017" name="Water Res.">
        <title>Comammox in drinking water systems.</title>
        <authorList>
            <person name="Wang Y."/>
            <person name="Ma L."/>
            <person name="Mao Y."/>
            <person name="Jiang X."/>
            <person name="Xia Y."/>
            <person name="Yu K."/>
            <person name="Li B."/>
            <person name="Zhang T."/>
        </authorList>
    </citation>
    <scope>NUCLEOTIDE SEQUENCE [LARGE SCALE GENOMIC DNA]</scope>
    <source>
        <strain evidence="17">SG_bin8</strain>
    </source>
</reference>
<keyword evidence="11 15" id="KW-0067">ATP-binding</keyword>
<dbReference type="SUPFAM" id="SSF52374">
    <property type="entry name" value="Nucleotidylyl transferase"/>
    <property type="match status" value="1"/>
</dbReference>
<evidence type="ECO:0000256" key="7">
    <source>
        <dbReference type="ARBA" id="ARBA00022695"/>
    </source>
</evidence>
<keyword evidence="12" id="KW-0511">Multifunctional enzyme</keyword>
<comment type="caution">
    <text evidence="17">The sequence shown here is derived from an EMBL/GenBank/DDBJ whole genome shotgun (WGS) entry which is preliminary data.</text>
</comment>
<evidence type="ECO:0000256" key="9">
    <source>
        <dbReference type="ARBA" id="ARBA00022777"/>
    </source>
</evidence>
<evidence type="ECO:0000256" key="10">
    <source>
        <dbReference type="ARBA" id="ARBA00022827"/>
    </source>
</evidence>
<proteinExistence type="inferred from homology"/>
<keyword evidence="4 15" id="KW-0285">Flavoprotein</keyword>
<dbReference type="FunFam" id="3.40.50.620:FF:000021">
    <property type="entry name" value="Riboflavin biosynthesis protein"/>
    <property type="match status" value="1"/>
</dbReference>
<evidence type="ECO:0000256" key="2">
    <source>
        <dbReference type="ARBA" id="ARBA00004726"/>
    </source>
</evidence>
<dbReference type="RefSeq" id="WP_376802230.1">
    <property type="nucleotide sequence ID" value="NZ_DHWE01000016.1"/>
</dbReference>
<dbReference type="InterPro" id="IPR015865">
    <property type="entry name" value="Riboflavin_kinase_bac/euk"/>
</dbReference>
<sequence>MNDVSRTRIFTRPDDVPDVLRGGVIAIGNFDGVHRGHQAVIRRAVSEAKARRVPALAMTFEPHPRTYFKPDAPVFRLTPLSLKARILTFLGLDAVIALPFDVALAALAAEDFVKSILCDGLRAQMAIAGFDFHFGRGRGGTPQFLEEAGQRHGFATAHVDAFSDKAGRVVSSTLIREALGAGDLDLANGDLGWRWAVEGEVVHGDKRGRNLGFPTANMNLPANCVLRQGVYAVRVRIDGAWYAGAANYGRRIQFGDGPAILETHVMDFSGDLYDRSIRIEFCRFLRDEARFASVDALVARMGRDVDDARHAVSATLSAPRTDLQAKLEDDAAD</sequence>
<dbReference type="NCBIfam" id="TIGR00083">
    <property type="entry name" value="ribF"/>
    <property type="match status" value="1"/>
</dbReference>
<dbReference type="PANTHER" id="PTHR22749">
    <property type="entry name" value="RIBOFLAVIN KINASE/FMN ADENYLYLTRANSFERASE"/>
    <property type="match status" value="1"/>
</dbReference>
<evidence type="ECO:0000256" key="6">
    <source>
        <dbReference type="ARBA" id="ARBA00022679"/>
    </source>
</evidence>
<dbReference type="Gene3D" id="3.40.50.620">
    <property type="entry name" value="HUPs"/>
    <property type="match status" value="1"/>
</dbReference>
<dbReference type="Gene3D" id="2.40.30.30">
    <property type="entry name" value="Riboflavin kinase-like"/>
    <property type="match status" value="1"/>
</dbReference>
<dbReference type="EC" id="2.7.7.2" evidence="15"/>
<comment type="catalytic activity">
    <reaction evidence="13 15">
        <text>riboflavin + ATP = FMN + ADP + H(+)</text>
        <dbReference type="Rhea" id="RHEA:14357"/>
        <dbReference type="ChEBI" id="CHEBI:15378"/>
        <dbReference type="ChEBI" id="CHEBI:30616"/>
        <dbReference type="ChEBI" id="CHEBI:57986"/>
        <dbReference type="ChEBI" id="CHEBI:58210"/>
        <dbReference type="ChEBI" id="CHEBI:456216"/>
        <dbReference type="EC" id="2.7.1.26"/>
    </reaction>
</comment>
<dbReference type="UniPathway" id="UPA00277">
    <property type="reaction ID" value="UER00407"/>
</dbReference>
<evidence type="ECO:0000256" key="1">
    <source>
        <dbReference type="ARBA" id="ARBA00002121"/>
    </source>
</evidence>
<dbReference type="GO" id="GO:0003919">
    <property type="term" value="F:FMN adenylyltransferase activity"/>
    <property type="evidence" value="ECO:0007669"/>
    <property type="project" value="UniProtKB-UniRule"/>
</dbReference>
<dbReference type="SUPFAM" id="SSF82114">
    <property type="entry name" value="Riboflavin kinase-like"/>
    <property type="match status" value="1"/>
</dbReference>
<dbReference type="SMART" id="SM00904">
    <property type="entry name" value="Flavokinase"/>
    <property type="match status" value="1"/>
</dbReference>
<accession>A0A1W9HWP6</accession>
<evidence type="ECO:0000256" key="4">
    <source>
        <dbReference type="ARBA" id="ARBA00022630"/>
    </source>
</evidence>
<evidence type="ECO:0000256" key="15">
    <source>
        <dbReference type="PIRNR" id="PIRNR004491"/>
    </source>
</evidence>
<organism evidence="17 18">
    <name type="scientific">Candidatus Raskinella chloraquaticus</name>
    <dbReference type="NCBI Taxonomy" id="1951219"/>
    <lineage>
        <taxon>Bacteria</taxon>
        <taxon>Pseudomonadati</taxon>
        <taxon>Pseudomonadota</taxon>
        <taxon>Alphaproteobacteria</taxon>
        <taxon>Hyphomicrobiales</taxon>
        <taxon>Phreatobacteraceae</taxon>
        <taxon>Candidatus Raskinella</taxon>
    </lineage>
</organism>
<evidence type="ECO:0000313" key="17">
    <source>
        <dbReference type="EMBL" id="OQW51848.1"/>
    </source>
</evidence>
<evidence type="ECO:0000313" key="18">
    <source>
        <dbReference type="Proteomes" id="UP000192872"/>
    </source>
</evidence>
<dbReference type="Proteomes" id="UP000192872">
    <property type="component" value="Unassembled WGS sequence"/>
</dbReference>
<dbReference type="UniPathway" id="UPA00276">
    <property type="reaction ID" value="UER00406"/>
</dbReference>
<dbReference type="PIRSF" id="PIRSF004491">
    <property type="entry name" value="FAD_Synth"/>
    <property type="match status" value="1"/>
</dbReference>
<dbReference type="GO" id="GO:0005524">
    <property type="term" value="F:ATP binding"/>
    <property type="evidence" value="ECO:0007669"/>
    <property type="project" value="UniProtKB-UniRule"/>
</dbReference>
<evidence type="ECO:0000256" key="3">
    <source>
        <dbReference type="ARBA" id="ARBA00005201"/>
    </source>
</evidence>
<keyword evidence="6 15" id="KW-0808">Transferase</keyword>
<dbReference type="InterPro" id="IPR015864">
    <property type="entry name" value="FAD_synthase"/>
</dbReference>
<evidence type="ECO:0000256" key="5">
    <source>
        <dbReference type="ARBA" id="ARBA00022643"/>
    </source>
</evidence>
<comment type="catalytic activity">
    <reaction evidence="14 15">
        <text>FMN + ATP + H(+) = FAD + diphosphate</text>
        <dbReference type="Rhea" id="RHEA:17237"/>
        <dbReference type="ChEBI" id="CHEBI:15378"/>
        <dbReference type="ChEBI" id="CHEBI:30616"/>
        <dbReference type="ChEBI" id="CHEBI:33019"/>
        <dbReference type="ChEBI" id="CHEBI:57692"/>
        <dbReference type="ChEBI" id="CHEBI:58210"/>
        <dbReference type="EC" id="2.7.7.2"/>
    </reaction>
</comment>
<dbReference type="AlphaFoldDB" id="A0A1W9HWP6"/>
<comment type="pathway">
    <text evidence="3 15">Cofactor biosynthesis; FMN biosynthesis; FMN from riboflavin (ATP route): step 1/1.</text>
</comment>
<dbReference type="STRING" id="1827387.A4S15_09835"/>
<dbReference type="GO" id="GO:0008531">
    <property type="term" value="F:riboflavin kinase activity"/>
    <property type="evidence" value="ECO:0007669"/>
    <property type="project" value="UniProtKB-UniRule"/>
</dbReference>
<evidence type="ECO:0000256" key="11">
    <source>
        <dbReference type="ARBA" id="ARBA00022840"/>
    </source>
</evidence>
<keyword evidence="5 15" id="KW-0288">FMN</keyword>
<dbReference type="EC" id="2.7.1.26" evidence="15"/>
<keyword evidence="8 15" id="KW-0547">Nucleotide-binding</keyword>
<evidence type="ECO:0000256" key="12">
    <source>
        <dbReference type="ARBA" id="ARBA00023268"/>
    </source>
</evidence>
<dbReference type="Pfam" id="PF01687">
    <property type="entry name" value="Flavokinase"/>
    <property type="match status" value="1"/>
</dbReference>
<dbReference type="InterPro" id="IPR002606">
    <property type="entry name" value="Riboflavin_kinase_bac"/>
</dbReference>
<dbReference type="GO" id="GO:0006747">
    <property type="term" value="P:FAD biosynthetic process"/>
    <property type="evidence" value="ECO:0007669"/>
    <property type="project" value="UniProtKB-UniRule"/>
</dbReference>
<dbReference type="GO" id="GO:0009231">
    <property type="term" value="P:riboflavin biosynthetic process"/>
    <property type="evidence" value="ECO:0007669"/>
    <property type="project" value="InterPro"/>
</dbReference>
<dbReference type="Pfam" id="PF06574">
    <property type="entry name" value="FAD_syn"/>
    <property type="match status" value="1"/>
</dbReference>
<name>A0A1W9HWP6_9HYPH</name>
<dbReference type="NCBIfam" id="NF004160">
    <property type="entry name" value="PRK05627.1-3"/>
    <property type="match status" value="1"/>
</dbReference>
<evidence type="ECO:0000259" key="16">
    <source>
        <dbReference type="SMART" id="SM00904"/>
    </source>
</evidence>
<dbReference type="InterPro" id="IPR023468">
    <property type="entry name" value="Riboflavin_kinase"/>
</dbReference>
<dbReference type="FunFam" id="2.40.30.30:FF:000003">
    <property type="entry name" value="Riboflavin biosynthesis protein"/>
    <property type="match status" value="1"/>
</dbReference>
<keyword evidence="10 15" id="KW-0274">FAD</keyword>
<comment type="pathway">
    <text evidence="2 15">Cofactor biosynthesis; FAD biosynthesis; FAD from FMN: step 1/1.</text>
</comment>
<evidence type="ECO:0000256" key="14">
    <source>
        <dbReference type="ARBA" id="ARBA00049494"/>
    </source>
</evidence>
<keyword evidence="7 15" id="KW-0548">Nucleotidyltransferase</keyword>
<keyword evidence="9 15" id="KW-0418">Kinase</keyword>
<dbReference type="CDD" id="cd02064">
    <property type="entry name" value="FAD_synthetase_N"/>
    <property type="match status" value="1"/>
</dbReference>
<comment type="similarity">
    <text evidence="15">Belongs to the ribF family.</text>
</comment>
<dbReference type="GO" id="GO:0009398">
    <property type="term" value="P:FMN biosynthetic process"/>
    <property type="evidence" value="ECO:0007669"/>
    <property type="project" value="UniProtKB-UniRule"/>
</dbReference>
<evidence type="ECO:0000256" key="13">
    <source>
        <dbReference type="ARBA" id="ARBA00047880"/>
    </source>
</evidence>
<dbReference type="EMBL" id="LWDL01000017">
    <property type="protein sequence ID" value="OQW51848.1"/>
    <property type="molecule type" value="Genomic_DNA"/>
</dbReference>
<dbReference type="InterPro" id="IPR023465">
    <property type="entry name" value="Riboflavin_kinase_dom_sf"/>
</dbReference>
<gene>
    <name evidence="17" type="ORF">A4S15_09835</name>
</gene>
<evidence type="ECO:0000256" key="8">
    <source>
        <dbReference type="ARBA" id="ARBA00022741"/>
    </source>
</evidence>
<dbReference type="PANTHER" id="PTHR22749:SF6">
    <property type="entry name" value="RIBOFLAVIN KINASE"/>
    <property type="match status" value="1"/>
</dbReference>
<comment type="function">
    <text evidence="1">Catalyzes the phosphorylation of riboflavin to FMN followed by the adenylation of FMN to FAD.</text>
</comment>